<feature type="compositionally biased region" description="Acidic residues" evidence="11">
    <location>
        <begin position="536"/>
        <end position="555"/>
    </location>
</feature>
<dbReference type="Gene3D" id="6.10.140.1060">
    <property type="match status" value="1"/>
</dbReference>
<dbReference type="InterPro" id="IPR041658">
    <property type="entry name" value="AAA_lid_11"/>
</dbReference>
<dbReference type="Pfam" id="PF12774">
    <property type="entry name" value="AAA_6"/>
    <property type="match status" value="1"/>
</dbReference>
<feature type="compositionally biased region" description="Polar residues" evidence="11">
    <location>
        <begin position="325"/>
        <end position="350"/>
    </location>
</feature>
<organism evidence="13 14">
    <name type="scientific">Blattamonas nauphoetae</name>
    <dbReference type="NCBI Taxonomy" id="2049346"/>
    <lineage>
        <taxon>Eukaryota</taxon>
        <taxon>Metamonada</taxon>
        <taxon>Preaxostyla</taxon>
        <taxon>Oxymonadida</taxon>
        <taxon>Blattamonas</taxon>
    </lineage>
</organism>
<evidence type="ECO:0000256" key="1">
    <source>
        <dbReference type="ARBA" id="ARBA00004245"/>
    </source>
</evidence>
<feature type="coiled-coil region" evidence="10">
    <location>
        <begin position="755"/>
        <end position="837"/>
    </location>
</feature>
<feature type="compositionally biased region" description="Basic and acidic residues" evidence="11">
    <location>
        <begin position="4024"/>
        <end position="4045"/>
    </location>
</feature>
<dbReference type="Gene3D" id="1.10.8.1220">
    <property type="match status" value="1"/>
</dbReference>
<dbReference type="InterPro" id="IPR026983">
    <property type="entry name" value="DHC"/>
</dbReference>
<evidence type="ECO:0000256" key="3">
    <source>
        <dbReference type="ARBA" id="ARBA00022701"/>
    </source>
</evidence>
<dbReference type="InterPro" id="IPR042222">
    <property type="entry name" value="Dynein_2_N"/>
</dbReference>
<dbReference type="Pfam" id="PF17852">
    <property type="entry name" value="Dynein_AAA_lid"/>
    <property type="match status" value="1"/>
</dbReference>
<dbReference type="InterPro" id="IPR024743">
    <property type="entry name" value="Dynein_HC_stalk"/>
</dbReference>
<dbReference type="PANTHER" id="PTHR22878:SF68">
    <property type="entry name" value="DYNEIN HEAVY CHAIN 6, AXONEMAL-LIKE"/>
    <property type="match status" value="1"/>
</dbReference>
<gene>
    <name evidence="13" type="ORF">BLNAU_334</name>
</gene>
<keyword evidence="9" id="KW-0206">Cytoskeleton</keyword>
<accession>A0ABQ9YKY4</accession>
<comment type="subcellular location">
    <subcellularLocation>
        <location evidence="1">Cytoplasm</location>
        <location evidence="1">Cytoskeleton</location>
    </subcellularLocation>
</comment>
<dbReference type="InterPro" id="IPR041228">
    <property type="entry name" value="Dynein_C"/>
</dbReference>
<reference evidence="13 14" key="1">
    <citation type="journal article" date="2022" name="bioRxiv">
        <title>Genomics of Preaxostyla Flagellates Illuminates Evolutionary Transitions and the Path Towards Mitochondrial Loss.</title>
        <authorList>
            <person name="Novak L.V.F."/>
            <person name="Treitli S.C."/>
            <person name="Pyrih J."/>
            <person name="Halakuc P."/>
            <person name="Pipaliya S.V."/>
            <person name="Vacek V."/>
            <person name="Brzon O."/>
            <person name="Soukal P."/>
            <person name="Eme L."/>
            <person name="Dacks J.B."/>
            <person name="Karnkowska A."/>
            <person name="Elias M."/>
            <person name="Hampl V."/>
        </authorList>
    </citation>
    <scope>NUCLEOTIDE SEQUENCE [LARGE SCALE GENOMIC DNA]</scope>
    <source>
        <strain evidence="13">NAU3</strain>
        <tissue evidence="13">Gut</tissue>
    </source>
</reference>
<feature type="region of interest" description="Disordered" evidence="11">
    <location>
        <begin position="297"/>
        <end position="355"/>
    </location>
</feature>
<dbReference type="Gene3D" id="3.40.50.300">
    <property type="entry name" value="P-loop containing nucleotide triphosphate hydrolases"/>
    <property type="match status" value="5"/>
</dbReference>
<dbReference type="Pfam" id="PF18198">
    <property type="entry name" value="AAA_lid_11"/>
    <property type="match status" value="1"/>
</dbReference>
<dbReference type="Gene3D" id="1.10.8.720">
    <property type="entry name" value="Region D6 of dynein motor"/>
    <property type="match status" value="1"/>
</dbReference>
<dbReference type="InterPro" id="IPR027417">
    <property type="entry name" value="P-loop_NTPase"/>
</dbReference>
<evidence type="ECO:0000256" key="4">
    <source>
        <dbReference type="ARBA" id="ARBA00022741"/>
    </source>
</evidence>
<dbReference type="Pfam" id="PF12780">
    <property type="entry name" value="AAA_8"/>
    <property type="match status" value="1"/>
</dbReference>
<feature type="region of interest" description="Disordered" evidence="11">
    <location>
        <begin position="1953"/>
        <end position="1973"/>
    </location>
</feature>
<feature type="region of interest" description="Disordered" evidence="11">
    <location>
        <begin position="1"/>
        <end position="74"/>
    </location>
</feature>
<protein>
    <submittedName>
        <fullName evidence="13">Dynein axonemal heavy chain 6</fullName>
    </submittedName>
</protein>
<dbReference type="Pfam" id="PF08393">
    <property type="entry name" value="DHC_N2"/>
    <property type="match status" value="1"/>
</dbReference>
<evidence type="ECO:0000256" key="9">
    <source>
        <dbReference type="ARBA" id="ARBA00023212"/>
    </source>
</evidence>
<feature type="domain" description="AAA+ ATPase" evidence="12">
    <location>
        <begin position="1445"/>
        <end position="1581"/>
    </location>
</feature>
<evidence type="ECO:0000313" key="14">
    <source>
        <dbReference type="Proteomes" id="UP001281761"/>
    </source>
</evidence>
<dbReference type="InterPro" id="IPR003593">
    <property type="entry name" value="AAA+_ATPase"/>
</dbReference>
<dbReference type="PROSITE" id="PS00675">
    <property type="entry name" value="SIGMA54_INTERACT_1"/>
    <property type="match status" value="1"/>
</dbReference>
<dbReference type="Gene3D" id="1.10.8.710">
    <property type="match status" value="1"/>
</dbReference>
<evidence type="ECO:0000256" key="5">
    <source>
        <dbReference type="ARBA" id="ARBA00022840"/>
    </source>
</evidence>
<dbReference type="Proteomes" id="UP001281761">
    <property type="component" value="Unassembled WGS sequence"/>
</dbReference>
<evidence type="ECO:0000256" key="6">
    <source>
        <dbReference type="ARBA" id="ARBA00023017"/>
    </source>
</evidence>
<dbReference type="EMBL" id="JARBJD010000002">
    <property type="protein sequence ID" value="KAK2964418.1"/>
    <property type="molecule type" value="Genomic_DNA"/>
</dbReference>
<dbReference type="InterPro" id="IPR042219">
    <property type="entry name" value="AAA_lid_11_sf"/>
</dbReference>
<dbReference type="Gene3D" id="1.20.920.30">
    <property type="match status" value="1"/>
</dbReference>
<feature type="compositionally biased region" description="Polar residues" evidence="11">
    <location>
        <begin position="300"/>
        <end position="311"/>
    </location>
</feature>
<keyword evidence="3" id="KW-0493">Microtubule</keyword>
<evidence type="ECO:0000256" key="10">
    <source>
        <dbReference type="SAM" id="Coils"/>
    </source>
</evidence>
<feature type="domain" description="AAA+ ATPase" evidence="12">
    <location>
        <begin position="2080"/>
        <end position="2248"/>
    </location>
</feature>
<dbReference type="InterPro" id="IPR035699">
    <property type="entry name" value="AAA_6"/>
</dbReference>
<keyword evidence="6" id="KW-0243">Dynein</keyword>
<dbReference type="Gene3D" id="3.10.490.20">
    <property type="match status" value="1"/>
</dbReference>
<dbReference type="Pfam" id="PF03028">
    <property type="entry name" value="Dynein_heavy"/>
    <property type="match status" value="1"/>
</dbReference>
<dbReference type="Gene3D" id="1.20.140.100">
    <property type="entry name" value="Dynein heavy chain, N-terminal domain 2"/>
    <property type="match status" value="1"/>
</dbReference>
<dbReference type="Pfam" id="PF12775">
    <property type="entry name" value="AAA_7"/>
    <property type="match status" value="2"/>
</dbReference>
<keyword evidence="14" id="KW-1185">Reference proteome</keyword>
<feature type="coiled-coil region" evidence="10">
    <location>
        <begin position="2928"/>
        <end position="3004"/>
    </location>
</feature>
<dbReference type="InterPro" id="IPR013602">
    <property type="entry name" value="Dynein_heavy_linker"/>
</dbReference>
<evidence type="ECO:0000256" key="8">
    <source>
        <dbReference type="ARBA" id="ARBA00023175"/>
    </source>
</evidence>
<dbReference type="InterPro" id="IPR024317">
    <property type="entry name" value="Dynein_heavy_chain_D4_dom"/>
</dbReference>
<dbReference type="PANTHER" id="PTHR22878">
    <property type="entry name" value="DYNEIN HEAVY CHAIN 6, AXONEMAL-LIKE-RELATED"/>
    <property type="match status" value="1"/>
</dbReference>
<dbReference type="InterPro" id="IPR042228">
    <property type="entry name" value="Dynein_linker_3"/>
</dbReference>
<dbReference type="Gene3D" id="1.20.1270.280">
    <property type="match status" value="1"/>
</dbReference>
<evidence type="ECO:0000256" key="11">
    <source>
        <dbReference type="SAM" id="MobiDB-lite"/>
    </source>
</evidence>
<dbReference type="InterPro" id="IPR025662">
    <property type="entry name" value="Sigma_54_int_dom_ATP-bd_1"/>
</dbReference>
<dbReference type="Gene3D" id="1.20.920.20">
    <property type="match status" value="1"/>
</dbReference>
<dbReference type="Pfam" id="PF22597">
    <property type="entry name" value="DYN_lid"/>
    <property type="match status" value="1"/>
</dbReference>
<dbReference type="Pfam" id="PF12781">
    <property type="entry name" value="AAA_9"/>
    <property type="match status" value="1"/>
</dbReference>
<dbReference type="Gene3D" id="3.20.180.20">
    <property type="entry name" value="Dynein heavy chain, N-terminal domain 2"/>
    <property type="match status" value="1"/>
</dbReference>
<keyword evidence="8" id="KW-0505">Motor protein</keyword>
<evidence type="ECO:0000256" key="7">
    <source>
        <dbReference type="ARBA" id="ARBA00023054"/>
    </source>
</evidence>
<keyword evidence="7 10" id="KW-0175">Coiled coil</keyword>
<feature type="compositionally biased region" description="Polar residues" evidence="11">
    <location>
        <begin position="52"/>
        <end position="67"/>
    </location>
</feature>
<feature type="compositionally biased region" description="Polar residues" evidence="11">
    <location>
        <begin position="7"/>
        <end position="39"/>
    </location>
</feature>
<dbReference type="InterPro" id="IPR043160">
    <property type="entry name" value="Dynein_C_barrel"/>
</dbReference>
<feature type="region of interest" description="Disordered" evidence="11">
    <location>
        <begin position="4001"/>
        <end position="4048"/>
    </location>
</feature>
<dbReference type="InterPro" id="IPR043157">
    <property type="entry name" value="Dynein_AAA1S"/>
</dbReference>
<dbReference type="InterPro" id="IPR035706">
    <property type="entry name" value="AAA_9"/>
</dbReference>
<keyword evidence="5" id="KW-0067">ATP-binding</keyword>
<dbReference type="InterPro" id="IPR004273">
    <property type="entry name" value="Dynein_heavy_D6_P-loop"/>
</dbReference>
<feature type="compositionally biased region" description="Polar residues" evidence="11">
    <location>
        <begin position="3531"/>
        <end position="3556"/>
    </location>
</feature>
<dbReference type="InterPro" id="IPR054354">
    <property type="entry name" value="DYNC2H1-like_lid"/>
</dbReference>
<dbReference type="Pfam" id="PF12777">
    <property type="entry name" value="MT"/>
    <property type="match status" value="1"/>
</dbReference>
<feature type="region of interest" description="Disordered" evidence="11">
    <location>
        <begin position="3531"/>
        <end position="3561"/>
    </location>
</feature>
<comment type="caution">
    <text evidence="13">The sequence shown here is derived from an EMBL/GenBank/DDBJ whole genome shotgun (WGS) entry which is preliminary data.</text>
</comment>
<keyword evidence="4" id="KW-0547">Nucleotide-binding</keyword>
<feature type="region of interest" description="Disordered" evidence="11">
    <location>
        <begin position="534"/>
        <end position="557"/>
    </location>
</feature>
<feature type="region of interest" description="Disordered" evidence="11">
    <location>
        <begin position="3456"/>
        <end position="3475"/>
    </location>
</feature>
<sequence>MRASMPTAPTQDLDVTTTQMLNRSVARPSSPSQTLSTVQPSRLPPLGRPSSQTQNRPRSSSTGTDPNDLTKDHTKKLVIQKKGRDSLDSFLLRIQENPDSTEFVYGKVGSSKYEQYNPYKIEIIQAKNIPDDCYFTVSGKGVTTYVQNRPEFLPFEKWKEERNLFNIVSSISTFRDFRLWRCFVAWESRTRRDRISKHFKLLKENHFFTSDALHLALIQINALCLQFIKTKMFVVNDKLTYTVAEFVTEMNNQSDEFKDEFESFYDNVEDIIANACNVLLEQKGFNRNEDKLERALVDNSRASTRPSSAADQSDLRKDEDVSFFVTESQPQTQDNTPLPTSHKGSSSKTLQQEKGEDISYTRLAAKHLEYHRLSRFIEEVDYIVMNMRHTMIVDATKDLLETLQKRRFRVECRPPQMEALNQVKEQRKARKALSKATRAMMKGKKMTNYDNQQMMLEEEYYDDYEEYEEEEEAQHIYPPLFRTTLDIVNNKLAFGDDGDAVQECVNAQVERFVNDILDRERSLLAPRFKVYTSFDSGEEDDDDDDDDDDDEEDGPEGVADIIDSRLNQDKDYQQLKSSIQQNLIGAFQNIVQLGVKFRPFLKVYISNNAVNPDEIKERDPPTTWYSDQLDEFAAHLTDAQNLPSDFEVEMVTLNVDSLKRDVEKSAQTCIDTFHRILPEIAAEKRTAQSVSIREALQAILNKPDSVEDYVQFLSSVTRIQEHQAEIRHKYDLVEAFYQMMRENNVDVSSSDQANLQLMEKTMAQLNTLLGQTENTLDEQTHRFNRQNNTQIEQLKQQVQTLKSAANEPQFLTNPEERDQTFDEIKKLELTLSKVRNQADKCTEYQTLFNVKLDSWVDLDEVEKDVKWKKTLWESLTEWRNKVDDWKTAPMMTLDKEAIRLSYGHFLKTTSQLERELPPNNATQQLRMEITDFGKLIPIIDAFHNPDLKLHHQMKMRLIITESPDPFPSNYTLGWLLESNALAKRTDIVQVSEEAAQEAVLVTMLHKILDKWQSMEIHTKHFRNENFLLVDVDDILREYDDSIVQLETIRASQYSTQIKEQVDQFTARLMIFSDVLDQWILFQQKWLALEPVFQSDDLLKDHVKMFQECNKFWQEFMKRTHDMPSALRITQQPGLANIFRQHNATLDKIQIALEGLLNTKRAAFGRFFFLPNDDLLEILKEGKNPVNVMSYMNKLFDNIKTLQFSNLDEPRKLEIVGMVSSEGETVDFGEHKLNPRGKAVEVWLKMVEQSMEKSLHGLLRQSVKKLFQISSSRNQNQTVPSAIGIPLTQMQQWILSTKGQLVIAAAQILWASTIEQALASEKPLEEMQKALRKTEMILDQLTDLARSNLDSLQRISVGALTVIEVHARDIIEEMIMDNILSHNDFDWQKRLRYYWDQKEDTCVIRQTKSSFKYGYEYLGCTPRLVITPLTDQCYITLTSALHLKMGGAPAGPAGTGKTETTKDLAKAVARQCVVFNCSDGLNVGTMAQMFAGMCQAGAWFCFDEFNRIDIEVLSVVAQQIREIQDAQQANLHRFVFQGKEIPLNTNCAVFITMNPGYAGRTELPDNLKALFRPVSMMIPDYALIAEIMLYSEGFKTAKILARKMTQLYKLSSEQLSQQSHYDFGMRAVKSVLVMAGRLRRDNSDLGEDVVLIRAMCESNLPKFLADDIPLFNGIVGDLFPEVSIPDNDYGELQAMLECVIADKCYQHIPYQLKKTIELFDTFGVRHGVMLVGPTRGGKTVCREILAETMTRLRTETHSLNDAFQVIQQKEMNPKSISVDEMFGCFSDLTQEWKEGLLSFFVQNAVMDDSPTKKWIIFDGPVDTLWVESLNTVLDDSKTLCLPNRKRIKLNPTVALLFEVENLDEASPATVSRCGMVYIDPAGLPWITVVQRWMQQLDDKLWPPSLKEFTLELFEATLPGLLDAVGKLKEDIHQPVLTKVQNVIRIMEAVLTPKHGFTPQPDKDEEDVVDAEKKKPGKSGEIDWQAWIRAVFLFACVWGVGGALVESAHEEFDTAIKLHVEGVFMPSTDTVYDLTLDYKQRTLVPWLIPDYVHNPTTPFFEILVPTIDSVRMTYLMNLLVETCQPVMITGETGVGKSSIIGSAFTLPADTVSEEDKPQQKNASGLIMEHSLIPVNIGFSAQTSSNRTQEMIEHKLQNRRDHYSAPPNSTVILILDDFNMPAPDKFGSQPPLELIRQLLGTGGWYDRTVLQFRPIKGTTSIASCGPPGGGRNAISPRLSALFTQFRVPQPTDRSLFQIFNSILTGFTNQFDFPSNIKDLVPMVVRASTELYAHALSELKPTPSKSHYVFNLRDLSKVVQGVMNARPNTIEDEQAFLRLWSHESQRVFADRLVSADDKTIITTKICALAKTQFHVNWNHEEMFLFNSPKIWVDFQKMGETIPRPYEEVPDIKKLQNGLVSILEEYNTDCAMKRMKESNLVFFDDAIQHLARITRIFRQARGNALLVGVGGCGKQSLTRLSSFISGCACFEITLSRNYGLNEFREDLRKLYTLAGAEGKPTVFLLNDTQIASESFLEDINCILSSGDVPGLFDAQQKDIILKKLRASAGRDGKVPENPDAAMQFLINRVRDQLHIVMCMSPIGNTFRNRCRMFPSLVNCCTIDWVDNWPESALLSVAMRSFQTAHLGTDPVHKLKDKDRTTDVVLAERIAKVAVTIHKSIDDSAAQFFSETKRKLYVTPALFLEMIDMFFTILEDRTRIQMEQIGKYEGGMKTLADTKVKVAEMQEELKKLEPVLVNQSEALRTLMEQIAQDSVTTEEIRISVSEEEEIVRTEAAKAKSLADDAQSELDKIMPVFLEANKALESLSKAAVTEVKSFANPPEPVKRVMNAVCTLFKKKPDWDNARGLMNQSNFIQMLINFNVDEIDAAMDQKMRPFLDDPEFSPEKVDSVSKAAANICQWVVAIVEFARVSKIIEPKKKAAAEAQAQLKELTDKLDAKMNQLKDLEKKLNDLKSLLEQKKQEAAKTEADIQQTRNRFQNAEKLVSSLGDEGERWSMKLKELNENSVYIQGSSLLSAASLSYLGPFSADYRRRIVQFWTDECQNNFIPCGTSDQLFSLQKTLSSEVETRDWTMQGLPSDQLSLDNAVVVTRSRKWPLMIDPQGQANRWIRAKERDHRLKVMRPSDNHIIRDLSNCIRFGQPVLLEEIGEQLDPQLEPVLSKQLIKQGGRTVIHINDQDVDYNPAFRLYITTKLSNPHYLPDMFIKTTIINFTVTSAGLEEQLLAEVVKNEKKEIEDAKDDLVRGMAADAKLLMETEAKILQLMKEKKVNELLDDTSLIDILEQSKRTSTEIKERVKQSEQTEIELIAARNQYVPMSVRGALLYFCIVDLAALDPMYQFSLQYFQSIFKLALTQTEKKPTLKERLRALIDNLTEMIYSNVSRGLFERHRMLFSFYLTIRIQQKARYISSKEWSIFMKGADAFKSAVPQTPINFHTPIASPTFSSGESFPPVPCTPQSSTLNPFPEDLDENRWRDLIAMENDWQLFKGISESMMKEEEQQEPTSFTSGLAKSSSVHNLSISSGRKVTKPSMAQPSHNNEQSTTPVPKQPTPWLNWIRSPQPYSAPLPETFRYKLTPFQKLILIRIILPQSLNVSMIEYVKMQLGQTFAESPSLNLTRAYSDSSESSPIIFILSSGADPTPHFQRLAQQMNYSNRLRIISLGQGQGPIAVKMLAEATEKGDWVFLQNCHLAASWMPELERICLSYSLADTKPSNSSFRLWLSAMPSAAFPVSVLQNGIKLTNEPPAGVKANIQRSISSLSKEEYETGVTGKRSFIWRRLVMGLAFFHALVQERKKYGALGWNIQYEFNESDYEISKSHLKLYLTEMKEGSEIPWKALRYMTGIVNYGGRVTDEWDKRILSALLALFYTESIVTPNRSFELCCEDREKRIEEVPLIPTPVSSDEVSMTLTPAGLDRTDDASSLVSDLQASSSNSPYLLPPDLKTYTGVTAFIDRFPLNDKPGLFGMHQNAEYSFQLAQTDTIMKNLTMMLPKGEEEESPPPAPADPAIVLPTTKTENDKPEVEEQPAEKDDKDVKGKPRLSPLLVPKQIQSAPLVSPSTQQVLKSLSQPTKPARTKDDEVLDKVKNILSKLPDVLKREEAAPGVLPPVTTINAVPSKADLKRSVSSLDLRGKVPDSLCIVLSQEMDRMNALLVLVRVTLVDLQRAIAGLVVMSAQLDAVYAALLTNTVPDLFAANAYPSLLSLTGWVNDLINRETFLRDWLRNGAPSVFWLPGFFFQQGFLTAVLQTYARKYKYPIDSLRFKYSVMAERTAEDIHSPPSDGVYVSGLFIEGARWNSETMKLDEGRKGERDTPMPIIHFLPQQNYVPDPSLYNAPLYKTTTRYGVLSTTGHSTNFITPLALPTDENPQHWVLRGVALLCEPYEK</sequence>
<dbReference type="InterPro" id="IPR041466">
    <property type="entry name" value="Dynein_AAA5_ext"/>
</dbReference>
<dbReference type="SMART" id="SM00382">
    <property type="entry name" value="AAA"/>
    <property type="match status" value="2"/>
</dbReference>
<dbReference type="SUPFAM" id="SSF52540">
    <property type="entry name" value="P-loop containing nucleoside triphosphate hydrolases"/>
    <property type="match status" value="4"/>
</dbReference>
<evidence type="ECO:0000313" key="13">
    <source>
        <dbReference type="EMBL" id="KAK2964418.1"/>
    </source>
</evidence>
<name>A0ABQ9YKY4_9EUKA</name>
<evidence type="ECO:0000259" key="12">
    <source>
        <dbReference type="SMART" id="SM00382"/>
    </source>
</evidence>
<dbReference type="Gene3D" id="1.10.472.130">
    <property type="match status" value="1"/>
</dbReference>
<proteinExistence type="predicted"/>
<dbReference type="Gene3D" id="1.20.58.1120">
    <property type="match status" value="1"/>
</dbReference>
<dbReference type="Pfam" id="PF18199">
    <property type="entry name" value="Dynein_C"/>
    <property type="match status" value="1"/>
</dbReference>
<keyword evidence="2" id="KW-0963">Cytoplasm</keyword>
<evidence type="ECO:0000256" key="2">
    <source>
        <dbReference type="ARBA" id="ARBA00022490"/>
    </source>
</evidence>